<keyword evidence="4" id="KW-1185">Reference proteome</keyword>
<dbReference type="RefSeq" id="WP_160987566.1">
    <property type="nucleotide sequence ID" value="NZ_WVTD01000042.1"/>
</dbReference>
<reference evidence="3 4" key="1">
    <citation type="submission" date="2019-12" db="EMBL/GenBank/DDBJ databases">
        <authorList>
            <person name="Feng G."/>
            <person name="Zhu H."/>
        </authorList>
    </citation>
    <scope>NUCLEOTIDE SEQUENCE [LARGE SCALE GENOMIC DNA]</scope>
    <source>
        <strain evidence="3 4">FGD1</strain>
    </source>
</reference>
<feature type="region of interest" description="Disordered" evidence="1">
    <location>
        <begin position="189"/>
        <end position="236"/>
    </location>
</feature>
<evidence type="ECO:0000259" key="2">
    <source>
        <dbReference type="Pfam" id="PF03432"/>
    </source>
</evidence>
<sequence>MVPKLAAKGTSFKGAAAYYLHDKGASTSERVSWTSTANMSTDNPEIAWRIMAATAKDQARLKEQAGIRNTGRKSADVVLAYSLAWHPDEKEGLTREEMLLAAHASIKALGADDRQAIIVAHHDEAHPHVHVILNRVSPEDGRMLSSSNEKLNLSRWAEAYERGRGKIYCEGRVANNEARQMLGEFTRAAKDRPRHLHEREKGLDKSPQAQRVKERERGKDSALAAKAREMNKRHRDQWDKLRTDHRDRRAAIIAQTKTAIAKARADMRATALPIWRAMHKRHFAEQRLFKTREQRVTGKIQNAIAAIKSMGAVRGDSSAQGFLGNAFNFLTSTAKREMALTQRQEVEKRTYATAQRREIKTKAAAIRTEQQAQLRDNVKQLDQERKALTSSQDQERQSLRSEWRDRNQERGESWSKINASRELRQQVAARFSQGVQRGSDRSK</sequence>
<protein>
    <submittedName>
        <fullName evidence="3">Relaxase/mobilization nuclease domain-containing protein</fullName>
    </submittedName>
</protein>
<gene>
    <name evidence="3" type="ORF">GR702_21555</name>
</gene>
<accession>A0A7X4GKG7</accession>
<evidence type="ECO:0000313" key="4">
    <source>
        <dbReference type="Proteomes" id="UP000465810"/>
    </source>
</evidence>
<dbReference type="Pfam" id="PF03432">
    <property type="entry name" value="Relaxase"/>
    <property type="match status" value="1"/>
</dbReference>
<dbReference type="Proteomes" id="UP000465810">
    <property type="component" value="Unassembled WGS sequence"/>
</dbReference>
<feature type="compositionally biased region" description="Basic and acidic residues" evidence="1">
    <location>
        <begin position="189"/>
        <end position="204"/>
    </location>
</feature>
<feature type="domain" description="MobA/VirD2-like nuclease" evidence="2">
    <location>
        <begin position="19"/>
        <end position="163"/>
    </location>
</feature>
<dbReference type="AlphaFoldDB" id="A0A7X4GKG7"/>
<feature type="compositionally biased region" description="Basic and acidic residues" evidence="1">
    <location>
        <begin position="211"/>
        <end position="236"/>
    </location>
</feature>
<feature type="region of interest" description="Disordered" evidence="1">
    <location>
        <begin position="385"/>
        <end position="421"/>
    </location>
</feature>
<dbReference type="InterPro" id="IPR005094">
    <property type="entry name" value="Endonuclease_MobA/VirD2"/>
</dbReference>
<comment type="caution">
    <text evidence="3">The sequence shown here is derived from an EMBL/GenBank/DDBJ whole genome shotgun (WGS) entry which is preliminary data.</text>
</comment>
<proteinExistence type="predicted"/>
<organism evidence="3 4">
    <name type="scientific">Novosphingobium silvae</name>
    <dbReference type="NCBI Taxonomy" id="2692619"/>
    <lineage>
        <taxon>Bacteria</taxon>
        <taxon>Pseudomonadati</taxon>
        <taxon>Pseudomonadota</taxon>
        <taxon>Alphaproteobacteria</taxon>
        <taxon>Sphingomonadales</taxon>
        <taxon>Sphingomonadaceae</taxon>
        <taxon>Novosphingobium</taxon>
    </lineage>
</organism>
<dbReference type="EMBL" id="WVTD01000042">
    <property type="protein sequence ID" value="MYM00332.1"/>
    <property type="molecule type" value="Genomic_DNA"/>
</dbReference>
<name>A0A7X4GKG7_9SPHN</name>
<evidence type="ECO:0000313" key="3">
    <source>
        <dbReference type="EMBL" id="MYM00332.1"/>
    </source>
</evidence>
<evidence type="ECO:0000256" key="1">
    <source>
        <dbReference type="SAM" id="MobiDB-lite"/>
    </source>
</evidence>